<dbReference type="Gene3D" id="1.10.150.130">
    <property type="match status" value="1"/>
</dbReference>
<dbReference type="InterPro" id="IPR044068">
    <property type="entry name" value="CB"/>
</dbReference>
<name>A0A8S5SFC0_9CAUD</name>
<evidence type="ECO:0000313" key="12">
    <source>
        <dbReference type="EMBL" id="DAF49608.1"/>
    </source>
</evidence>
<dbReference type="Gene3D" id="1.10.443.10">
    <property type="entry name" value="Intergrase catalytic core"/>
    <property type="match status" value="1"/>
</dbReference>
<dbReference type="InterPro" id="IPR013762">
    <property type="entry name" value="Integrase-like_cat_sf"/>
</dbReference>
<evidence type="ECO:0000256" key="1">
    <source>
        <dbReference type="ARBA" id="ARBA00008857"/>
    </source>
</evidence>
<dbReference type="PROSITE" id="PS51900">
    <property type="entry name" value="CB"/>
    <property type="match status" value="1"/>
</dbReference>
<dbReference type="GO" id="GO:0006310">
    <property type="term" value="P:DNA recombination"/>
    <property type="evidence" value="ECO:0007669"/>
    <property type="project" value="UniProtKB-KW"/>
</dbReference>
<dbReference type="PROSITE" id="PS51898">
    <property type="entry name" value="TYR_RECOMBINASE"/>
    <property type="match status" value="1"/>
</dbReference>
<protein>
    <recommendedName>
        <fullName evidence="2">Integrase</fullName>
    </recommendedName>
</protein>
<dbReference type="SUPFAM" id="SSF56349">
    <property type="entry name" value="DNA breaking-rejoining enzymes"/>
    <property type="match status" value="1"/>
</dbReference>
<comment type="similarity">
    <text evidence="1">Belongs to the 'phage' integrase family.</text>
</comment>
<feature type="domain" description="Tyr recombinase" evidence="10">
    <location>
        <begin position="135"/>
        <end position="348"/>
    </location>
</feature>
<evidence type="ECO:0000256" key="5">
    <source>
        <dbReference type="ARBA" id="ARBA00022908"/>
    </source>
</evidence>
<dbReference type="InterPro" id="IPR011010">
    <property type="entry name" value="DNA_brk_join_enz"/>
</dbReference>
<accession>A0A8S5SFC0</accession>
<evidence type="ECO:0000256" key="8">
    <source>
        <dbReference type="ARBA" id="ARBA00023195"/>
    </source>
</evidence>
<evidence type="ECO:0000256" key="9">
    <source>
        <dbReference type="PROSITE-ProRule" id="PRU01248"/>
    </source>
</evidence>
<dbReference type="PANTHER" id="PTHR30349">
    <property type="entry name" value="PHAGE INTEGRASE-RELATED"/>
    <property type="match status" value="1"/>
</dbReference>
<evidence type="ECO:0000256" key="3">
    <source>
        <dbReference type="ARBA" id="ARBA00022679"/>
    </source>
</evidence>
<dbReference type="PANTHER" id="PTHR30349:SF41">
    <property type="entry name" value="INTEGRASE_RECOMBINASE PROTEIN MJ0367-RELATED"/>
    <property type="match status" value="1"/>
</dbReference>
<dbReference type="InterPro" id="IPR002104">
    <property type="entry name" value="Integrase_catalytic"/>
</dbReference>
<keyword evidence="3" id="KW-0808">Transferase</keyword>
<dbReference type="InterPro" id="IPR004107">
    <property type="entry name" value="Integrase_SAM-like_N"/>
</dbReference>
<dbReference type="GO" id="GO:0015074">
    <property type="term" value="P:DNA integration"/>
    <property type="evidence" value="ECO:0007669"/>
    <property type="project" value="UniProtKB-KW"/>
</dbReference>
<dbReference type="Pfam" id="PF00589">
    <property type="entry name" value="Phage_integrase"/>
    <property type="match status" value="1"/>
</dbReference>
<dbReference type="GO" id="GO:0044826">
    <property type="term" value="P:viral genome integration into host DNA"/>
    <property type="evidence" value="ECO:0007669"/>
    <property type="project" value="UniProtKB-KW"/>
</dbReference>
<keyword evidence="6 9" id="KW-0238">DNA-binding</keyword>
<dbReference type="InterPro" id="IPR010998">
    <property type="entry name" value="Integrase_recombinase_N"/>
</dbReference>
<keyword evidence="5" id="KW-0229">DNA integration</keyword>
<evidence type="ECO:0000256" key="7">
    <source>
        <dbReference type="ARBA" id="ARBA00023172"/>
    </source>
</evidence>
<keyword evidence="8" id="KW-1160">Virus entry into host cell</keyword>
<sequence>MLRGKTCAEIDKKLKDWLAKQAAEAEEKEKGPLFEDVAKKWYRSAEKNLSYSTMSSYKARYEAALNELGGYHMNEISPMDITRLYEKLAMQGFSSKTISHERTVIRNIFNLWNFMDGTDHNPALIARTAKGKAPVERQPVPDDAIKAVMQHTDGFGIAPCLFAFTGARLGEIMALQVSDIDFERNLYGCKGVITISKSVQWQGGAPVIKKPKTAAGVREVPILDQFRPILLAAVKGLRKDDFVVSRCNKPLTARAYERRWQMYCKEIGFVKEIKIPSKRPQRDGKTYMITEYRATITAHQFRHLMATACVEANIPEYVAQKILGHKSIQTTLKHYTHIREQALVNSYAEINKVSARLTQQQ</sequence>
<keyword evidence="7" id="KW-0233">DNA recombination</keyword>
<evidence type="ECO:0000256" key="6">
    <source>
        <dbReference type="ARBA" id="ARBA00023125"/>
    </source>
</evidence>
<reference evidence="12" key="1">
    <citation type="journal article" date="2021" name="Proc. Natl. Acad. Sci. U.S.A.">
        <title>A Catalog of Tens of Thousands of Viruses from Human Metagenomes Reveals Hidden Associations with Chronic Diseases.</title>
        <authorList>
            <person name="Tisza M.J."/>
            <person name="Buck C.B."/>
        </authorList>
    </citation>
    <scope>NUCLEOTIDE SEQUENCE</scope>
    <source>
        <strain evidence="12">Ctuev19</strain>
    </source>
</reference>
<dbReference type="GO" id="GO:0003677">
    <property type="term" value="F:DNA binding"/>
    <property type="evidence" value="ECO:0007669"/>
    <property type="project" value="UniProtKB-UniRule"/>
</dbReference>
<evidence type="ECO:0000256" key="4">
    <source>
        <dbReference type="ARBA" id="ARBA00022801"/>
    </source>
</evidence>
<evidence type="ECO:0000259" key="11">
    <source>
        <dbReference type="PROSITE" id="PS51900"/>
    </source>
</evidence>
<dbReference type="CDD" id="cd01189">
    <property type="entry name" value="INT_ICEBs1_C_like"/>
    <property type="match status" value="1"/>
</dbReference>
<keyword evidence="8" id="KW-1179">Viral genome integration</keyword>
<dbReference type="GO" id="GO:0016787">
    <property type="term" value="F:hydrolase activity"/>
    <property type="evidence" value="ECO:0007669"/>
    <property type="project" value="UniProtKB-KW"/>
</dbReference>
<keyword evidence="4" id="KW-0378">Hydrolase</keyword>
<dbReference type="GO" id="GO:0016740">
    <property type="term" value="F:transferase activity"/>
    <property type="evidence" value="ECO:0007669"/>
    <property type="project" value="UniProtKB-KW"/>
</dbReference>
<evidence type="ECO:0000256" key="2">
    <source>
        <dbReference type="ARBA" id="ARBA00016082"/>
    </source>
</evidence>
<dbReference type="GO" id="GO:0075713">
    <property type="term" value="P:establishment of integrated proviral latency"/>
    <property type="evidence" value="ECO:0007669"/>
    <property type="project" value="UniProtKB-KW"/>
</dbReference>
<evidence type="ECO:0000259" key="10">
    <source>
        <dbReference type="PROSITE" id="PS51898"/>
    </source>
</evidence>
<organism evidence="12">
    <name type="scientific">Myoviridae sp. ctuev19</name>
    <dbReference type="NCBI Taxonomy" id="2827716"/>
    <lineage>
        <taxon>Viruses</taxon>
        <taxon>Duplodnaviria</taxon>
        <taxon>Heunggongvirae</taxon>
        <taxon>Uroviricota</taxon>
        <taxon>Caudoviricetes</taxon>
    </lineage>
</organism>
<dbReference type="Pfam" id="PF14659">
    <property type="entry name" value="Phage_int_SAM_3"/>
    <property type="match status" value="1"/>
</dbReference>
<dbReference type="EMBL" id="BK032585">
    <property type="protein sequence ID" value="DAF49608.1"/>
    <property type="molecule type" value="Genomic_DNA"/>
</dbReference>
<proteinExistence type="inferred from homology"/>
<dbReference type="InterPro" id="IPR050090">
    <property type="entry name" value="Tyrosine_recombinase_XerCD"/>
</dbReference>
<feature type="domain" description="Core-binding (CB)" evidence="11">
    <location>
        <begin position="32"/>
        <end position="113"/>
    </location>
</feature>